<sequence>MRKRWCLSFCALLCMVLSGLVPNTHAQDALAVGRRDIIFLIDGSQNMGNTLFNAVREFIRKFVETLPIGPDQVQVGVAQFTDSPKLEMDLNTHSTKESLVTAVGRMRVKGGTQVVNIGAALEFVRTEMLRADKGSRISEGVPQLVLLLSAKQSSDSVAQQASELHRMGVLTMAAGAKNANQQELKQIAFDESLVFILKDFRQLLRNPSQVISPLITLSGVIVTEQPTEPIIEITTVQTQRIIRDIVFLVDGSAYVGEAGFAHVLAFISRIVDQLDVRPDRVRIALMQFARDQRTEFYLNTYNNKQDVLNAVARISPMGGDAVFTGAALEFALANHFTRSAGSRKRQGVPQAVVLITGGPSQDEVKRVADKVALEGVLTYTVGAEQADESLLKTVAFVPTLAYHVNRFDGLQSVVELIMTPLISVVGATNISDVDKQRDVAFLIDGSDAVGRDFRYIQDFILNVIEPLDVGIEKVRIAVVQHSENPSPNFYLDTYKTKEDVVSAVSTMTLAGGRSLNTGVALQFMKDTIFSAERGSRAAQHVPQFLIVLTAGSSRDSVRGPAGVLKTGGVLPFGVGVRDADVRQIEAISHNPSFSFTVREFNQLNTVQQRLGSFVTLSDEDIQRVIEQAETQGPKKDVVFLVDGSDATRQQFTVIQEFIRRVVENLNVGENKIRIGVVQYSDSPSGDMFLNSHTTKQGVLNAIKGLQHRGGRQRNLGRAVEFVSQEALHPRQGGRRLEGVPQFVIVVSGGKSSDNVIGPATTLKQSGVVPFSIGTRDVGSQELEIVSYVPNFAFTIDDFPGLYTIQHGLITTLTELSDEEIRNLKPQYPAVTPSGGDKRDVVFLIDGSTAVRGEFSNIRDMIGRVVDRLDVGLDRVRISVVQYSEEPKVEFLLNEHSTPEEVRGAVRKIRNRGGNQLNTGRALDWVSKNIYQRSAGSRVEEGIPQFLVLVTGGKSSDNVYGPANQLKSSRVIAPFAIGGRNADQNELRAISLKPEYAYTVTDFQELPSVERQMLASVKTLTTKDITDTVVDVANVFLGKKDIVFLIDGSDTVGSSGIAHIRDFILKVLQQLDIRPDQVRIGIVQYSDRQKTEFSLNSLDNKAAVLSAVKRLRLLGGRSADLAEGIDYVLQNELKPSAGVRPYEASQHLVVLTGGRSPSDVSGYGEKLKNQRIGCIGVGAGAADSRQLTQIATTSADVLQVANFPGLPNVQDRFIARLSGTLPEVLPDPPISKSTQV</sequence>
<keyword evidence="2" id="KW-0964">Secreted</keyword>
<dbReference type="PANTHER" id="PTHR24020:SF13">
    <property type="entry name" value="COLLAGEN ALPHA-3(VI) CHAIN"/>
    <property type="match status" value="1"/>
</dbReference>
<evidence type="ECO:0000313" key="11">
    <source>
        <dbReference type="Proteomes" id="UP001152803"/>
    </source>
</evidence>
<dbReference type="OrthoDB" id="6132182at2759"/>
<dbReference type="PROSITE" id="PS50234">
    <property type="entry name" value="VWFA"/>
    <property type="match status" value="6"/>
</dbReference>
<dbReference type="InterPro" id="IPR050525">
    <property type="entry name" value="ECM_Assembly_Org"/>
</dbReference>
<feature type="domain" description="VWFA" evidence="9">
    <location>
        <begin position="244"/>
        <end position="417"/>
    </location>
</feature>
<keyword evidence="4 8" id="KW-0732">Signal</keyword>
<dbReference type="GO" id="GO:0005581">
    <property type="term" value="C:collagen trimer"/>
    <property type="evidence" value="ECO:0007669"/>
    <property type="project" value="UniProtKB-KW"/>
</dbReference>
<gene>
    <name evidence="10" type="ORF">COCON_G00197890</name>
</gene>
<dbReference type="FunFam" id="3.40.50.410:FF:000003">
    <property type="entry name" value="Collagen type VI alpha 3 chain"/>
    <property type="match status" value="6"/>
</dbReference>
<name>A0A9Q1D1Q7_CONCO</name>
<keyword evidence="6" id="KW-0130">Cell adhesion</keyword>
<dbReference type="Proteomes" id="UP001152803">
    <property type="component" value="Unassembled WGS sequence"/>
</dbReference>
<evidence type="ECO:0000256" key="2">
    <source>
        <dbReference type="ARBA" id="ARBA00022525"/>
    </source>
</evidence>
<evidence type="ECO:0000259" key="9">
    <source>
        <dbReference type="PROSITE" id="PS50234"/>
    </source>
</evidence>
<evidence type="ECO:0000256" key="8">
    <source>
        <dbReference type="SAM" id="SignalP"/>
    </source>
</evidence>
<evidence type="ECO:0000256" key="5">
    <source>
        <dbReference type="ARBA" id="ARBA00022737"/>
    </source>
</evidence>
<feature type="chain" id="PRO_5040226693" description="VWFA domain-containing protein" evidence="8">
    <location>
        <begin position="27"/>
        <end position="1235"/>
    </location>
</feature>
<evidence type="ECO:0000256" key="7">
    <source>
        <dbReference type="ARBA" id="ARBA00023119"/>
    </source>
</evidence>
<dbReference type="AlphaFoldDB" id="A0A9Q1D1Q7"/>
<evidence type="ECO:0000256" key="3">
    <source>
        <dbReference type="ARBA" id="ARBA00022530"/>
    </source>
</evidence>
<comment type="caution">
    <text evidence="10">The sequence shown here is derived from an EMBL/GenBank/DDBJ whole genome shotgun (WGS) entry which is preliminary data.</text>
</comment>
<evidence type="ECO:0000313" key="10">
    <source>
        <dbReference type="EMBL" id="KAJ8255925.1"/>
    </source>
</evidence>
<feature type="domain" description="VWFA" evidence="9">
    <location>
        <begin position="36"/>
        <end position="214"/>
    </location>
</feature>
<reference evidence="10" key="1">
    <citation type="journal article" date="2023" name="Science">
        <title>Genome structures resolve the early diversification of teleost fishes.</title>
        <authorList>
            <person name="Parey E."/>
            <person name="Louis A."/>
            <person name="Montfort J."/>
            <person name="Bouchez O."/>
            <person name="Roques C."/>
            <person name="Iampietro C."/>
            <person name="Lluch J."/>
            <person name="Castinel A."/>
            <person name="Donnadieu C."/>
            <person name="Desvignes T."/>
            <person name="Floi Bucao C."/>
            <person name="Jouanno E."/>
            <person name="Wen M."/>
            <person name="Mejri S."/>
            <person name="Dirks R."/>
            <person name="Jansen H."/>
            <person name="Henkel C."/>
            <person name="Chen W.J."/>
            <person name="Zahm M."/>
            <person name="Cabau C."/>
            <person name="Klopp C."/>
            <person name="Thompson A.W."/>
            <person name="Robinson-Rechavi M."/>
            <person name="Braasch I."/>
            <person name="Lecointre G."/>
            <person name="Bobe J."/>
            <person name="Postlethwait J.H."/>
            <person name="Berthelot C."/>
            <person name="Roest Crollius H."/>
            <person name="Guiguen Y."/>
        </authorList>
    </citation>
    <scope>NUCLEOTIDE SEQUENCE</scope>
    <source>
        <strain evidence="10">Concon-B</strain>
    </source>
</reference>
<dbReference type="GO" id="GO:0005615">
    <property type="term" value="C:extracellular space"/>
    <property type="evidence" value="ECO:0007669"/>
    <property type="project" value="TreeGrafter"/>
</dbReference>
<accession>A0A9Q1D1Q7</accession>
<dbReference type="PANTHER" id="PTHR24020">
    <property type="entry name" value="COLLAGEN ALPHA"/>
    <property type="match status" value="1"/>
</dbReference>
<dbReference type="EMBL" id="JAFJMO010000015">
    <property type="protein sequence ID" value="KAJ8255925.1"/>
    <property type="molecule type" value="Genomic_DNA"/>
</dbReference>
<keyword evidence="7" id="KW-0176">Collagen</keyword>
<feature type="domain" description="VWFA" evidence="9">
    <location>
        <begin position="438"/>
        <end position="610"/>
    </location>
</feature>
<feature type="domain" description="VWFA" evidence="9">
    <location>
        <begin position="1040"/>
        <end position="1212"/>
    </location>
</feature>
<keyword evidence="5" id="KW-0677">Repeat</keyword>
<organism evidence="10 11">
    <name type="scientific">Conger conger</name>
    <name type="common">Conger eel</name>
    <name type="synonym">Muraena conger</name>
    <dbReference type="NCBI Taxonomy" id="82655"/>
    <lineage>
        <taxon>Eukaryota</taxon>
        <taxon>Metazoa</taxon>
        <taxon>Chordata</taxon>
        <taxon>Craniata</taxon>
        <taxon>Vertebrata</taxon>
        <taxon>Euteleostomi</taxon>
        <taxon>Actinopterygii</taxon>
        <taxon>Neopterygii</taxon>
        <taxon>Teleostei</taxon>
        <taxon>Anguilliformes</taxon>
        <taxon>Congridae</taxon>
        <taxon>Conger</taxon>
    </lineage>
</organism>
<dbReference type="Gene3D" id="3.40.50.410">
    <property type="entry name" value="von Willebrand factor, type A domain"/>
    <property type="match status" value="6"/>
</dbReference>
<dbReference type="PRINTS" id="PR00453">
    <property type="entry name" value="VWFADOMAIN"/>
</dbReference>
<dbReference type="InterPro" id="IPR002035">
    <property type="entry name" value="VWF_A"/>
</dbReference>
<evidence type="ECO:0000256" key="1">
    <source>
        <dbReference type="ARBA" id="ARBA00004498"/>
    </source>
</evidence>
<feature type="domain" description="VWFA" evidence="9">
    <location>
        <begin position="839"/>
        <end position="1012"/>
    </location>
</feature>
<evidence type="ECO:0000256" key="4">
    <source>
        <dbReference type="ARBA" id="ARBA00022729"/>
    </source>
</evidence>
<dbReference type="SMART" id="SM00327">
    <property type="entry name" value="VWA"/>
    <property type="match status" value="6"/>
</dbReference>
<evidence type="ECO:0000256" key="6">
    <source>
        <dbReference type="ARBA" id="ARBA00022889"/>
    </source>
</evidence>
<dbReference type="SUPFAM" id="SSF53300">
    <property type="entry name" value="vWA-like"/>
    <property type="match status" value="6"/>
</dbReference>
<proteinExistence type="predicted"/>
<keyword evidence="3" id="KW-0272">Extracellular matrix</keyword>
<dbReference type="InterPro" id="IPR036465">
    <property type="entry name" value="vWFA_dom_sf"/>
</dbReference>
<comment type="subcellular location">
    <subcellularLocation>
        <location evidence="1">Secreted</location>
        <location evidence="1">Extracellular space</location>
        <location evidence="1">Extracellular matrix</location>
    </subcellularLocation>
</comment>
<protein>
    <recommendedName>
        <fullName evidence="9">VWFA domain-containing protein</fullName>
    </recommendedName>
</protein>
<feature type="domain" description="VWFA" evidence="9">
    <location>
        <begin position="636"/>
        <end position="812"/>
    </location>
</feature>
<keyword evidence="11" id="KW-1185">Reference proteome</keyword>
<dbReference type="GO" id="GO:0007155">
    <property type="term" value="P:cell adhesion"/>
    <property type="evidence" value="ECO:0007669"/>
    <property type="project" value="UniProtKB-KW"/>
</dbReference>
<dbReference type="Pfam" id="PF00092">
    <property type="entry name" value="VWA"/>
    <property type="match status" value="6"/>
</dbReference>
<feature type="signal peptide" evidence="8">
    <location>
        <begin position="1"/>
        <end position="26"/>
    </location>
</feature>